<dbReference type="NCBIfam" id="TIGR02427">
    <property type="entry name" value="protocat_pcaD"/>
    <property type="match status" value="1"/>
</dbReference>
<evidence type="ECO:0000313" key="3">
    <source>
        <dbReference type="EMBL" id="MBN9644794.1"/>
    </source>
</evidence>
<organism evidence="3 4">
    <name type="scientific">Corynebacterium mendelii</name>
    <dbReference type="NCBI Taxonomy" id="2765362"/>
    <lineage>
        <taxon>Bacteria</taxon>
        <taxon>Bacillati</taxon>
        <taxon>Actinomycetota</taxon>
        <taxon>Actinomycetes</taxon>
        <taxon>Mycobacteriales</taxon>
        <taxon>Corynebacteriaceae</taxon>
        <taxon>Corynebacterium</taxon>
    </lineage>
</organism>
<dbReference type="EC" id="3.1.1.24" evidence="3"/>
<sequence length="260" mass="27612">MTFAPVTLSTEIIDGPDQATVPVVFVGSLGSDKSMWASQHDALSAHFTCCYVDKRGHGDSPCPSGPYTVEEMACDVVKVLDDNGWDKAHLVGLSLGGAVCQMIALNHPGRVASLALVSTAAKFGTTQAWTDKAAKVRAEGTVSIALDSATRWFTEDYGVRSGNRQKYFDMVSRCPDEGYAASCEALGAFDTRTRLADVTAPTLVISGADDQGTTPEMLQFVAGAIPGAQFESLAPAAHLCNVEQADIFNRVLIRHLTAHS</sequence>
<dbReference type="PANTHER" id="PTHR43798">
    <property type="entry name" value="MONOACYLGLYCEROL LIPASE"/>
    <property type="match status" value="1"/>
</dbReference>
<dbReference type="AlphaFoldDB" id="A0A939IUC8"/>
<reference evidence="3" key="1">
    <citation type="submission" date="2021-03" db="EMBL/GenBank/DDBJ databases">
        <authorList>
            <person name="Sun Q."/>
        </authorList>
    </citation>
    <scope>NUCLEOTIDE SEQUENCE</scope>
    <source>
        <strain evidence="3">CCM 8862</strain>
    </source>
</reference>
<dbReference type="Proteomes" id="UP000664332">
    <property type="component" value="Unassembled WGS sequence"/>
</dbReference>
<evidence type="ECO:0000256" key="1">
    <source>
        <dbReference type="ARBA" id="ARBA00022801"/>
    </source>
</evidence>
<dbReference type="InterPro" id="IPR050266">
    <property type="entry name" value="AB_hydrolase_sf"/>
</dbReference>
<feature type="domain" description="AB hydrolase-1" evidence="2">
    <location>
        <begin position="22"/>
        <end position="129"/>
    </location>
</feature>
<dbReference type="GO" id="GO:0047570">
    <property type="term" value="F:3-oxoadipate enol-lactonase activity"/>
    <property type="evidence" value="ECO:0007669"/>
    <property type="project" value="UniProtKB-EC"/>
</dbReference>
<dbReference type="PANTHER" id="PTHR43798:SF31">
    <property type="entry name" value="AB HYDROLASE SUPERFAMILY PROTEIN YCLE"/>
    <property type="match status" value="1"/>
</dbReference>
<comment type="caution">
    <text evidence="3">The sequence shown here is derived from an EMBL/GenBank/DDBJ whole genome shotgun (WGS) entry which is preliminary data.</text>
</comment>
<dbReference type="InterPro" id="IPR029058">
    <property type="entry name" value="AB_hydrolase_fold"/>
</dbReference>
<dbReference type="GO" id="GO:0016020">
    <property type="term" value="C:membrane"/>
    <property type="evidence" value="ECO:0007669"/>
    <property type="project" value="TreeGrafter"/>
</dbReference>
<protein>
    <submittedName>
        <fullName evidence="3">3-oxoadipate enol-lactonase</fullName>
        <ecNumber evidence="3">3.1.1.24</ecNumber>
    </submittedName>
</protein>
<dbReference type="RefSeq" id="WP_207279265.1">
    <property type="nucleotide sequence ID" value="NZ_JAFLEQ010000016.1"/>
</dbReference>
<gene>
    <name evidence="3" type="primary">pcaD</name>
    <name evidence="3" type="ORF">JZY06_09265</name>
</gene>
<dbReference type="Gene3D" id="3.40.50.1820">
    <property type="entry name" value="alpha/beta hydrolase"/>
    <property type="match status" value="1"/>
</dbReference>
<dbReference type="InterPro" id="IPR000073">
    <property type="entry name" value="AB_hydrolase_1"/>
</dbReference>
<accession>A0A939IUC8</accession>
<name>A0A939IUC8_9CORY</name>
<dbReference type="InterPro" id="IPR026968">
    <property type="entry name" value="PcaD/CatD"/>
</dbReference>
<dbReference type="GO" id="GO:0042952">
    <property type="term" value="P:beta-ketoadipate pathway"/>
    <property type="evidence" value="ECO:0007669"/>
    <property type="project" value="InterPro"/>
</dbReference>
<evidence type="ECO:0000259" key="2">
    <source>
        <dbReference type="Pfam" id="PF00561"/>
    </source>
</evidence>
<keyword evidence="1 3" id="KW-0378">Hydrolase</keyword>
<dbReference type="Pfam" id="PF00561">
    <property type="entry name" value="Abhydrolase_1"/>
    <property type="match status" value="1"/>
</dbReference>
<dbReference type="PRINTS" id="PR00111">
    <property type="entry name" value="ABHYDROLASE"/>
</dbReference>
<keyword evidence="4" id="KW-1185">Reference proteome</keyword>
<evidence type="ECO:0000313" key="4">
    <source>
        <dbReference type="Proteomes" id="UP000664332"/>
    </source>
</evidence>
<dbReference type="EMBL" id="JAFLEQ010000016">
    <property type="protein sequence ID" value="MBN9644794.1"/>
    <property type="molecule type" value="Genomic_DNA"/>
</dbReference>
<proteinExistence type="predicted"/>
<dbReference type="SUPFAM" id="SSF53474">
    <property type="entry name" value="alpha/beta-Hydrolases"/>
    <property type="match status" value="1"/>
</dbReference>